<dbReference type="SMART" id="SM00499">
    <property type="entry name" value="AAI"/>
    <property type="match status" value="1"/>
</dbReference>
<evidence type="ECO:0000313" key="7">
    <source>
        <dbReference type="EMBL" id="AES79803.2"/>
    </source>
</evidence>
<evidence type="ECO:0000313" key="8">
    <source>
        <dbReference type="EnsemblPlants" id="AES79803"/>
    </source>
</evidence>
<gene>
    <name evidence="8" type="primary">11436405</name>
    <name evidence="7" type="ordered locus">MTR_7g072810</name>
</gene>
<evidence type="ECO:0000256" key="3">
    <source>
        <dbReference type="ARBA" id="ARBA00023157"/>
    </source>
</evidence>
<keyword evidence="2 5" id="KW-0732">Signal</keyword>
<dbReference type="Proteomes" id="UP000002051">
    <property type="component" value="Unassembled WGS sequence"/>
</dbReference>
<keyword evidence="3" id="KW-1015">Disulfide bond</keyword>
<dbReference type="HOGENOM" id="CLU_128423_0_0_1"/>
<keyword evidence="4" id="KW-0446">Lipid-binding</keyword>
<accession>A0A0C3W853</accession>
<accession>G7KX43</accession>
<evidence type="ECO:0000259" key="6">
    <source>
        <dbReference type="SMART" id="SM00499"/>
    </source>
</evidence>
<dbReference type="InterPro" id="IPR016140">
    <property type="entry name" value="Bifunc_inhib/LTP/seed_store"/>
</dbReference>
<dbReference type="InterPro" id="IPR036312">
    <property type="entry name" value="Bifun_inhib/LTP/seed_sf"/>
</dbReference>
<dbReference type="PRINTS" id="PR00382">
    <property type="entry name" value="LIPIDTRNSFER"/>
</dbReference>
<dbReference type="Gene3D" id="1.10.110.10">
    <property type="entry name" value="Plant lipid-transfer and hydrophobic proteins"/>
    <property type="match status" value="1"/>
</dbReference>
<reference evidence="8" key="3">
    <citation type="submission" date="2015-04" db="UniProtKB">
        <authorList>
            <consortium name="EnsemblPlants"/>
        </authorList>
    </citation>
    <scope>IDENTIFICATION</scope>
    <source>
        <strain evidence="8">cv. Jemalong A17</strain>
    </source>
</reference>
<dbReference type="PANTHER" id="PTHR33076">
    <property type="entry name" value="NON-SPECIFIC LIPID-TRANSFER PROTEIN 2-RELATED"/>
    <property type="match status" value="1"/>
</dbReference>
<evidence type="ECO:0000256" key="2">
    <source>
        <dbReference type="ARBA" id="ARBA00022729"/>
    </source>
</evidence>
<reference evidence="7 9" key="1">
    <citation type="journal article" date="2011" name="Nature">
        <title>The Medicago genome provides insight into the evolution of rhizobial symbioses.</title>
        <authorList>
            <person name="Young N.D."/>
            <person name="Debelle F."/>
            <person name="Oldroyd G.E."/>
            <person name="Geurts R."/>
            <person name="Cannon S.B."/>
            <person name="Udvardi M.K."/>
            <person name="Benedito V.A."/>
            <person name="Mayer K.F."/>
            <person name="Gouzy J."/>
            <person name="Schoof H."/>
            <person name="Van de Peer Y."/>
            <person name="Proost S."/>
            <person name="Cook D.R."/>
            <person name="Meyers B.C."/>
            <person name="Spannagl M."/>
            <person name="Cheung F."/>
            <person name="De Mita S."/>
            <person name="Krishnakumar V."/>
            <person name="Gundlach H."/>
            <person name="Zhou S."/>
            <person name="Mudge J."/>
            <person name="Bharti A.K."/>
            <person name="Murray J.D."/>
            <person name="Naoumkina M.A."/>
            <person name="Rosen B."/>
            <person name="Silverstein K.A."/>
            <person name="Tang H."/>
            <person name="Rombauts S."/>
            <person name="Zhao P.X."/>
            <person name="Zhou P."/>
            <person name="Barbe V."/>
            <person name="Bardou P."/>
            <person name="Bechner M."/>
            <person name="Bellec A."/>
            <person name="Berger A."/>
            <person name="Berges H."/>
            <person name="Bidwell S."/>
            <person name="Bisseling T."/>
            <person name="Choisne N."/>
            <person name="Couloux A."/>
            <person name="Denny R."/>
            <person name="Deshpande S."/>
            <person name="Dai X."/>
            <person name="Doyle J.J."/>
            <person name="Dudez A.M."/>
            <person name="Farmer A.D."/>
            <person name="Fouteau S."/>
            <person name="Franken C."/>
            <person name="Gibelin C."/>
            <person name="Gish J."/>
            <person name="Goldstein S."/>
            <person name="Gonzalez A.J."/>
            <person name="Green P.J."/>
            <person name="Hallab A."/>
            <person name="Hartog M."/>
            <person name="Hua A."/>
            <person name="Humphray S.J."/>
            <person name="Jeong D.H."/>
            <person name="Jing Y."/>
            <person name="Jocker A."/>
            <person name="Kenton S.M."/>
            <person name="Kim D.J."/>
            <person name="Klee K."/>
            <person name="Lai H."/>
            <person name="Lang C."/>
            <person name="Lin S."/>
            <person name="Macmil S.L."/>
            <person name="Magdelenat G."/>
            <person name="Matthews L."/>
            <person name="McCorrison J."/>
            <person name="Monaghan E.L."/>
            <person name="Mun J.H."/>
            <person name="Najar F.Z."/>
            <person name="Nicholson C."/>
            <person name="Noirot C."/>
            <person name="O'Bleness M."/>
            <person name="Paule C.R."/>
            <person name="Poulain J."/>
            <person name="Prion F."/>
            <person name="Qin B."/>
            <person name="Qu C."/>
            <person name="Retzel E.F."/>
            <person name="Riddle C."/>
            <person name="Sallet E."/>
            <person name="Samain S."/>
            <person name="Samson N."/>
            <person name="Sanders I."/>
            <person name="Saurat O."/>
            <person name="Scarpelli C."/>
            <person name="Schiex T."/>
            <person name="Segurens B."/>
            <person name="Severin A.J."/>
            <person name="Sherrier D.J."/>
            <person name="Shi R."/>
            <person name="Sims S."/>
            <person name="Singer S.R."/>
            <person name="Sinharoy S."/>
            <person name="Sterck L."/>
            <person name="Viollet A."/>
            <person name="Wang B.B."/>
            <person name="Wang K."/>
            <person name="Wang M."/>
            <person name="Wang X."/>
            <person name="Warfsmann J."/>
            <person name="Weissenbach J."/>
            <person name="White D.D."/>
            <person name="White J.D."/>
            <person name="Wiley G.B."/>
            <person name="Wincker P."/>
            <person name="Xing Y."/>
            <person name="Yang L."/>
            <person name="Yao Z."/>
            <person name="Ying F."/>
            <person name="Zhai J."/>
            <person name="Zhou L."/>
            <person name="Zuber A."/>
            <person name="Denarie J."/>
            <person name="Dixon R.A."/>
            <person name="May G.D."/>
            <person name="Schwartz D.C."/>
            <person name="Rogers J."/>
            <person name="Quetier F."/>
            <person name="Town C.D."/>
            <person name="Roe B.A."/>
        </authorList>
    </citation>
    <scope>NUCLEOTIDE SEQUENCE [LARGE SCALE GENOMIC DNA]</scope>
    <source>
        <strain evidence="7">A17</strain>
        <strain evidence="8 9">cv. Jemalong A17</strain>
    </source>
</reference>
<organism evidence="7 9">
    <name type="scientific">Medicago truncatula</name>
    <name type="common">Barrel medic</name>
    <name type="synonym">Medicago tribuloides</name>
    <dbReference type="NCBI Taxonomy" id="3880"/>
    <lineage>
        <taxon>Eukaryota</taxon>
        <taxon>Viridiplantae</taxon>
        <taxon>Streptophyta</taxon>
        <taxon>Embryophyta</taxon>
        <taxon>Tracheophyta</taxon>
        <taxon>Spermatophyta</taxon>
        <taxon>Magnoliopsida</taxon>
        <taxon>eudicotyledons</taxon>
        <taxon>Gunneridae</taxon>
        <taxon>Pentapetalae</taxon>
        <taxon>rosids</taxon>
        <taxon>fabids</taxon>
        <taxon>Fabales</taxon>
        <taxon>Fabaceae</taxon>
        <taxon>Papilionoideae</taxon>
        <taxon>50 kb inversion clade</taxon>
        <taxon>NPAAA clade</taxon>
        <taxon>Hologalegina</taxon>
        <taxon>IRL clade</taxon>
        <taxon>Trifolieae</taxon>
        <taxon>Medicago</taxon>
    </lineage>
</organism>
<evidence type="ECO:0000256" key="5">
    <source>
        <dbReference type="SAM" id="SignalP"/>
    </source>
</evidence>
<dbReference type="EnsemblPlants" id="AES79803">
    <property type="protein sequence ID" value="AES79803"/>
    <property type="gene ID" value="MTR_7g072810"/>
</dbReference>
<evidence type="ECO:0000256" key="1">
    <source>
        <dbReference type="ARBA" id="ARBA00009748"/>
    </source>
</evidence>
<keyword evidence="9" id="KW-1185">Reference proteome</keyword>
<comment type="similarity">
    <text evidence="1 4">Belongs to the plant LTP family.</text>
</comment>
<reference evidence="7 9" key="2">
    <citation type="journal article" date="2014" name="BMC Genomics">
        <title>An improved genome release (version Mt4.0) for the model legume Medicago truncatula.</title>
        <authorList>
            <person name="Tang H."/>
            <person name="Krishnakumar V."/>
            <person name="Bidwell S."/>
            <person name="Rosen B."/>
            <person name="Chan A."/>
            <person name="Zhou S."/>
            <person name="Gentzbittel L."/>
            <person name="Childs K.L."/>
            <person name="Yandell M."/>
            <person name="Gundlach H."/>
            <person name="Mayer K.F."/>
            <person name="Schwartz D.C."/>
            <person name="Town C.D."/>
        </authorList>
    </citation>
    <scope>GENOME REANNOTATION</scope>
    <source>
        <strain evidence="8 9">cv. Jemalong A17</strain>
    </source>
</reference>
<dbReference type="GO" id="GO:0008289">
    <property type="term" value="F:lipid binding"/>
    <property type="evidence" value="ECO:0007669"/>
    <property type="project" value="UniProtKB-KW"/>
</dbReference>
<keyword evidence="4" id="KW-0813">Transport</keyword>
<dbReference type="EMBL" id="CM001223">
    <property type="protein sequence ID" value="AES79803.2"/>
    <property type="molecule type" value="Genomic_DNA"/>
</dbReference>
<protein>
    <recommendedName>
        <fullName evidence="4">Non-specific lipid-transfer protein</fullName>
    </recommendedName>
</protein>
<evidence type="ECO:0000256" key="4">
    <source>
        <dbReference type="RuleBase" id="RU000628"/>
    </source>
</evidence>
<dbReference type="SUPFAM" id="SSF47699">
    <property type="entry name" value="Bifunctional inhibitor/lipid-transfer protein/seed storage 2S albumin"/>
    <property type="match status" value="1"/>
</dbReference>
<evidence type="ECO:0000313" key="9">
    <source>
        <dbReference type="Proteomes" id="UP000002051"/>
    </source>
</evidence>
<feature type="domain" description="Bifunctional inhibitor/plant lipid transfer protein/seed storage helical" evidence="6">
    <location>
        <begin position="30"/>
        <end position="110"/>
    </location>
</feature>
<sequence>MASSMLIKVTCLSVMCLVLAIPLANAGPYCRDVVETILPCIEYITTPGASTLPAPCCNGMKSLNGEPQYVCRCLKETFFVLPGLNLAALAALPKNCGVNLPYQITPDMNCDKYISHYHPSFFNFI</sequence>
<name>G7KX43_MEDTR</name>
<dbReference type="PaxDb" id="3880-AES79803"/>
<feature type="signal peptide" evidence="5">
    <location>
        <begin position="1"/>
        <end position="26"/>
    </location>
</feature>
<dbReference type="AlphaFoldDB" id="G7KX43"/>
<dbReference type="STRING" id="3880.G7KX43"/>
<dbReference type="Pfam" id="PF00234">
    <property type="entry name" value="Tryp_alpha_amyl"/>
    <property type="match status" value="1"/>
</dbReference>
<feature type="chain" id="PRO_5014573897" description="Non-specific lipid-transfer protein" evidence="5">
    <location>
        <begin position="27"/>
        <end position="125"/>
    </location>
</feature>
<proteinExistence type="inferred from homology"/>
<dbReference type="OrthoDB" id="1890443at2759"/>
<dbReference type="KEGG" id="mtr:11436405"/>
<dbReference type="InterPro" id="IPR000528">
    <property type="entry name" value="Plant_nsLTP"/>
</dbReference>
<dbReference type="GO" id="GO:0006869">
    <property type="term" value="P:lipid transport"/>
    <property type="evidence" value="ECO:0007669"/>
    <property type="project" value="InterPro"/>
</dbReference>
<comment type="function">
    <text evidence="4">Plant non-specific lipid-transfer proteins transfer phospholipids as well as galactolipids across membranes. May play a role in wax or cutin deposition in the cell walls of expanding epidermal cells and certain secretory tissues.</text>
</comment>